<dbReference type="SUPFAM" id="SSF52402">
    <property type="entry name" value="Adenine nucleotide alpha hydrolases-like"/>
    <property type="match status" value="1"/>
</dbReference>
<dbReference type="HAMAP" id="MF_01161">
    <property type="entry name" value="tRNA_Ile_lys_synt"/>
    <property type="match status" value="1"/>
</dbReference>
<dbReference type="PANTHER" id="PTHR43033">
    <property type="entry name" value="TRNA(ILE)-LYSIDINE SYNTHASE-RELATED"/>
    <property type="match status" value="1"/>
</dbReference>
<evidence type="ECO:0000256" key="1">
    <source>
        <dbReference type="ARBA" id="ARBA00022598"/>
    </source>
</evidence>
<dbReference type="RefSeq" id="WP_367769927.1">
    <property type="nucleotide sequence ID" value="NZ_JBFNXR010000019.1"/>
</dbReference>
<dbReference type="EMBL" id="JBFNXR010000019">
    <property type="protein sequence ID" value="MEW9854359.1"/>
    <property type="molecule type" value="Genomic_DNA"/>
</dbReference>
<comment type="catalytic activity">
    <reaction evidence="5 6">
        <text>cytidine(34) in tRNA(Ile2) + L-lysine + ATP = lysidine(34) in tRNA(Ile2) + AMP + diphosphate + H(+)</text>
        <dbReference type="Rhea" id="RHEA:43744"/>
        <dbReference type="Rhea" id="RHEA-COMP:10625"/>
        <dbReference type="Rhea" id="RHEA-COMP:10670"/>
        <dbReference type="ChEBI" id="CHEBI:15378"/>
        <dbReference type="ChEBI" id="CHEBI:30616"/>
        <dbReference type="ChEBI" id="CHEBI:32551"/>
        <dbReference type="ChEBI" id="CHEBI:33019"/>
        <dbReference type="ChEBI" id="CHEBI:82748"/>
        <dbReference type="ChEBI" id="CHEBI:83665"/>
        <dbReference type="ChEBI" id="CHEBI:456215"/>
        <dbReference type="EC" id="6.3.4.19"/>
    </reaction>
</comment>
<evidence type="ECO:0000256" key="4">
    <source>
        <dbReference type="ARBA" id="ARBA00022840"/>
    </source>
</evidence>
<dbReference type="InterPro" id="IPR011063">
    <property type="entry name" value="TilS/TtcA_N"/>
</dbReference>
<evidence type="ECO:0000313" key="8">
    <source>
        <dbReference type="EMBL" id="MEW9854359.1"/>
    </source>
</evidence>
<dbReference type="InterPro" id="IPR012795">
    <property type="entry name" value="tRNA_Ile_lys_synt_N"/>
</dbReference>
<evidence type="ECO:0000313" key="9">
    <source>
        <dbReference type="Proteomes" id="UP001556118"/>
    </source>
</evidence>
<dbReference type="Pfam" id="PF01171">
    <property type="entry name" value="ATP_bind_3"/>
    <property type="match status" value="1"/>
</dbReference>
<dbReference type="CDD" id="cd01992">
    <property type="entry name" value="TilS_N"/>
    <property type="match status" value="1"/>
</dbReference>
<feature type="domain" description="tRNA(Ile)-lysidine/2-thiocytidine synthase N-terminal" evidence="7">
    <location>
        <begin position="52"/>
        <end position="226"/>
    </location>
</feature>
<accession>A0ABV3R8E1</accession>
<dbReference type="GO" id="GO:0032267">
    <property type="term" value="F:tRNA(Ile)-lysidine synthase activity"/>
    <property type="evidence" value="ECO:0007669"/>
    <property type="project" value="UniProtKB-EC"/>
</dbReference>
<organism evidence="8 9">
    <name type="scientific">Novosphingobium rhizovicinum</name>
    <dbReference type="NCBI Taxonomy" id="3228928"/>
    <lineage>
        <taxon>Bacteria</taxon>
        <taxon>Pseudomonadati</taxon>
        <taxon>Pseudomonadota</taxon>
        <taxon>Alphaproteobacteria</taxon>
        <taxon>Sphingomonadales</taxon>
        <taxon>Sphingomonadaceae</taxon>
        <taxon>Novosphingobium</taxon>
    </lineage>
</organism>
<gene>
    <name evidence="6 8" type="primary">tilS</name>
    <name evidence="8" type="ORF">ABUH87_04080</name>
</gene>
<evidence type="ECO:0000256" key="6">
    <source>
        <dbReference type="HAMAP-Rule" id="MF_01161"/>
    </source>
</evidence>
<comment type="subcellular location">
    <subcellularLocation>
        <location evidence="6">Cytoplasm</location>
    </subcellularLocation>
</comment>
<evidence type="ECO:0000259" key="7">
    <source>
        <dbReference type="Pfam" id="PF01171"/>
    </source>
</evidence>
<evidence type="ECO:0000256" key="2">
    <source>
        <dbReference type="ARBA" id="ARBA00022694"/>
    </source>
</evidence>
<dbReference type="Proteomes" id="UP001556118">
    <property type="component" value="Unassembled WGS sequence"/>
</dbReference>
<proteinExistence type="inferred from homology"/>
<sequence length="353" mass="37224">MTRCAMDSTAARDQLKPSAEALAQFQAALLAIWPEGDLGSEGGEGTAGLRLGLAVSGGPDSTALLLLAASTLRGRVEAATVDHGLRPESADEAMFVAQLCADLGVPHATLPVQLEAGNLQDAARRARYAALADWAKLRNLDAIATGHHADDQAETLIMRLNRASGVAGLAGTRPRGNLPDSTLPLLRPLLGLRRNQLAEIVSQAEVVPVQDASNSDDRFDRARLRKVLAQADWLDVPAVAQSALHLADADAALTWSADLEYRARVKREPFGMIYRPYAPRAIALRVLARIIAELDGAEPRGSAVARLFDALVAGQPASIGALVVRPNAGGWSFARAPARKAPSRRGPSPAAGH</sequence>
<keyword evidence="2 6" id="KW-0819">tRNA processing</keyword>
<protein>
    <recommendedName>
        <fullName evidence="6">tRNA(Ile)-lysidine synthase</fullName>
        <ecNumber evidence="6">6.3.4.19</ecNumber>
    </recommendedName>
    <alternativeName>
        <fullName evidence="6">tRNA(Ile)-2-lysyl-cytidine synthase</fullName>
    </alternativeName>
    <alternativeName>
        <fullName evidence="6">tRNA(Ile)-lysidine synthetase</fullName>
    </alternativeName>
</protein>
<keyword evidence="4 6" id="KW-0067">ATP-binding</keyword>
<dbReference type="NCBIfam" id="TIGR02432">
    <property type="entry name" value="lysidine_TilS_N"/>
    <property type="match status" value="1"/>
</dbReference>
<evidence type="ECO:0000256" key="3">
    <source>
        <dbReference type="ARBA" id="ARBA00022741"/>
    </source>
</evidence>
<feature type="binding site" evidence="6">
    <location>
        <begin position="56"/>
        <end position="61"/>
    </location>
    <ligand>
        <name>ATP</name>
        <dbReference type="ChEBI" id="CHEBI:30616"/>
    </ligand>
</feature>
<dbReference type="InterPro" id="IPR014729">
    <property type="entry name" value="Rossmann-like_a/b/a_fold"/>
</dbReference>
<dbReference type="InterPro" id="IPR012094">
    <property type="entry name" value="tRNA_Ile_lys_synt"/>
</dbReference>
<keyword evidence="9" id="KW-1185">Reference proteome</keyword>
<dbReference type="Gene3D" id="3.40.50.620">
    <property type="entry name" value="HUPs"/>
    <property type="match status" value="1"/>
</dbReference>
<keyword evidence="6" id="KW-0963">Cytoplasm</keyword>
<reference evidence="8 9" key="1">
    <citation type="submission" date="2024-06" db="EMBL/GenBank/DDBJ databases">
        <title>Novosphingobium rhizovicinus M1R2S20.</title>
        <authorList>
            <person name="Sun J.-Q."/>
        </authorList>
    </citation>
    <scope>NUCLEOTIDE SEQUENCE [LARGE SCALE GENOMIC DNA]</scope>
    <source>
        <strain evidence="8 9">M1R2S20</strain>
    </source>
</reference>
<evidence type="ECO:0000256" key="5">
    <source>
        <dbReference type="ARBA" id="ARBA00048539"/>
    </source>
</evidence>
<dbReference type="PANTHER" id="PTHR43033:SF5">
    <property type="entry name" value="TRNA(ILE)-LYSIDINE SYNTHETASE"/>
    <property type="match status" value="1"/>
</dbReference>
<name>A0ABV3R8E1_9SPHN</name>
<comment type="caution">
    <text evidence="8">The sequence shown here is derived from an EMBL/GenBank/DDBJ whole genome shotgun (WGS) entry which is preliminary data.</text>
</comment>
<keyword evidence="1 6" id="KW-0436">Ligase</keyword>
<comment type="domain">
    <text evidence="6">The N-terminal region contains the highly conserved SGGXDS motif, predicted to be a P-loop motif involved in ATP binding.</text>
</comment>
<comment type="similarity">
    <text evidence="6">Belongs to the tRNA(Ile)-lysidine synthase family.</text>
</comment>
<comment type="function">
    <text evidence="6">Ligates lysine onto the cytidine present at position 34 of the AUA codon-specific tRNA(Ile) that contains the anticodon CAU, in an ATP-dependent manner. Cytidine is converted to lysidine, thus changing the amino acid specificity of the tRNA from methionine to isoleucine.</text>
</comment>
<keyword evidence="3 6" id="KW-0547">Nucleotide-binding</keyword>
<dbReference type="EC" id="6.3.4.19" evidence="6"/>